<name>A0ABM9D589_9BACT</name>
<feature type="chain" id="PRO_5046018936" evidence="1">
    <location>
        <begin position="23"/>
        <end position="201"/>
    </location>
</feature>
<dbReference type="InterPro" id="IPR050570">
    <property type="entry name" value="Cell_wall_metabolism_enzyme"/>
</dbReference>
<dbReference type="EMBL" id="OW150024">
    <property type="protein sequence ID" value="CAH2030399.1"/>
    <property type="molecule type" value="Genomic_DNA"/>
</dbReference>
<dbReference type="Proteomes" id="UP001295463">
    <property type="component" value="Chromosome"/>
</dbReference>
<dbReference type="RefSeq" id="WP_305731336.1">
    <property type="nucleotide sequence ID" value="NZ_OW150024.1"/>
</dbReference>
<dbReference type="CDD" id="cd12797">
    <property type="entry name" value="M23_peptidase"/>
    <property type="match status" value="1"/>
</dbReference>
<dbReference type="PANTHER" id="PTHR21666:SF270">
    <property type="entry name" value="MUREIN HYDROLASE ACTIVATOR ENVC"/>
    <property type="match status" value="1"/>
</dbReference>
<dbReference type="InterPro" id="IPR016047">
    <property type="entry name" value="M23ase_b-sheet_dom"/>
</dbReference>
<gene>
    <name evidence="3" type="ORF">GEAMG1_0582</name>
</gene>
<keyword evidence="4" id="KW-1185">Reference proteome</keyword>
<dbReference type="InterPro" id="IPR011055">
    <property type="entry name" value="Dup_hybrid_motif"/>
</dbReference>
<keyword evidence="1" id="KW-0732">Signal</keyword>
<feature type="domain" description="M23ase beta-sheet core" evidence="2">
    <location>
        <begin position="51"/>
        <end position="135"/>
    </location>
</feature>
<evidence type="ECO:0000313" key="3">
    <source>
        <dbReference type="EMBL" id="CAH2030399.1"/>
    </source>
</evidence>
<dbReference type="Pfam" id="PF01551">
    <property type="entry name" value="Peptidase_M23"/>
    <property type="match status" value="1"/>
</dbReference>
<dbReference type="Gene3D" id="2.70.70.10">
    <property type="entry name" value="Glucose Permease (Domain IIA)"/>
    <property type="match status" value="1"/>
</dbReference>
<feature type="signal peptide" evidence="1">
    <location>
        <begin position="1"/>
        <end position="22"/>
    </location>
</feature>
<sequence>MMPKVASFCLSLVLLLPLAAAADPVLPVENGVVTSKAGWRQDPFGSGRLVYHRGTDIAVPVGTPVKAVRPGRVALAGWHGAYGVAVILEHADGSRTLYGHNALARVQPGETVEAGAVIALSGNSGRSTGPHVHFEELSPVEPLPALAAASPQQETSQAAVRAGVLLQEQRLEAALNAALRRINRLPEEAAVSALGGGQEEP</sequence>
<accession>A0ABM9D589</accession>
<evidence type="ECO:0000256" key="1">
    <source>
        <dbReference type="SAM" id="SignalP"/>
    </source>
</evidence>
<dbReference type="SUPFAM" id="SSF51261">
    <property type="entry name" value="Duplicated hybrid motif"/>
    <property type="match status" value="1"/>
</dbReference>
<evidence type="ECO:0000259" key="2">
    <source>
        <dbReference type="Pfam" id="PF01551"/>
    </source>
</evidence>
<reference evidence="3 4" key="1">
    <citation type="submission" date="2022-03" db="EMBL/GenBank/DDBJ databases">
        <authorList>
            <person name="Koch H."/>
        </authorList>
    </citation>
    <scope>NUCLEOTIDE SEQUENCE [LARGE SCALE GENOMIC DNA]</scope>
    <source>
        <strain evidence="3 4">G1</strain>
    </source>
</reference>
<dbReference type="PANTHER" id="PTHR21666">
    <property type="entry name" value="PEPTIDASE-RELATED"/>
    <property type="match status" value="1"/>
</dbReference>
<evidence type="ECO:0000313" key="4">
    <source>
        <dbReference type="Proteomes" id="UP001295463"/>
    </source>
</evidence>
<protein>
    <submittedName>
        <fullName evidence="3">Peptidase family M23</fullName>
    </submittedName>
</protein>
<proteinExistence type="predicted"/>
<organism evidence="3 4">
    <name type="scientific">Trichlorobacter ammonificans</name>
    <dbReference type="NCBI Taxonomy" id="2916410"/>
    <lineage>
        <taxon>Bacteria</taxon>
        <taxon>Pseudomonadati</taxon>
        <taxon>Thermodesulfobacteriota</taxon>
        <taxon>Desulfuromonadia</taxon>
        <taxon>Geobacterales</taxon>
        <taxon>Geobacteraceae</taxon>
        <taxon>Trichlorobacter</taxon>
    </lineage>
</organism>